<keyword evidence="2" id="KW-1185">Reference proteome</keyword>
<dbReference type="OrthoDB" id="6237231at2"/>
<dbReference type="SUPFAM" id="SSF159270">
    <property type="entry name" value="YmcC-like"/>
    <property type="match status" value="1"/>
</dbReference>
<evidence type="ECO:0000313" key="1">
    <source>
        <dbReference type="EMBL" id="SFB86427.1"/>
    </source>
</evidence>
<dbReference type="Proteomes" id="UP000198728">
    <property type="component" value="Unassembled WGS sequence"/>
</dbReference>
<proteinExistence type="predicted"/>
<dbReference type="AlphaFoldDB" id="A0A1I1EHD0"/>
<dbReference type="Gene3D" id="2.40.360.10">
    <property type="entry name" value="YmcC-like"/>
    <property type="match status" value="1"/>
</dbReference>
<protein>
    <submittedName>
        <fullName evidence="1">Group 4 capsule polysaccharide lipoprotein gfcB, YjbF</fullName>
    </submittedName>
</protein>
<dbReference type="STRING" id="441112.SAMN04488094_101811"/>
<gene>
    <name evidence="1" type="ORF">SAMN04488094_101811</name>
</gene>
<dbReference type="PROSITE" id="PS51257">
    <property type="entry name" value="PROKAR_LIPOPROTEIN"/>
    <property type="match status" value="1"/>
</dbReference>
<name>A0A1I1EHD0_9RHOB</name>
<reference evidence="1 2" key="1">
    <citation type="submission" date="2016-10" db="EMBL/GenBank/DDBJ databases">
        <authorList>
            <person name="de Groot N.N."/>
        </authorList>
    </citation>
    <scope>NUCLEOTIDE SEQUENCE [LARGE SCALE GENOMIC DNA]</scope>
    <source>
        <strain evidence="1 2">DSM 19548</strain>
    </source>
</reference>
<dbReference type="EMBL" id="FOLG01000001">
    <property type="protein sequence ID" value="SFB86427.1"/>
    <property type="molecule type" value="Genomic_DNA"/>
</dbReference>
<evidence type="ECO:0000313" key="2">
    <source>
        <dbReference type="Proteomes" id="UP000198728"/>
    </source>
</evidence>
<sequence length="220" mass="23303">MKHVLAVPAIVGIIATAGCDLTAAGSLLGPGGVNNSAVGGQTGAEQTSDTLTVFFEASGSGALLSRAKATGNGTVWTSEDLASLTERDGIVVGTQGLNTDLVSIETPSPATWDTLTPPRAVTAIHRHFSDSVGPWMRAYVCAVSPTRSVSLPVGDNIETVWETNLSCRNADQSYEDTYWRDQTGKVVLARQWLGEQLGYVNLQYPWHGNTRQAADPGDEQ</sequence>
<dbReference type="Pfam" id="PF11102">
    <property type="entry name" value="YjbF"/>
    <property type="match status" value="1"/>
</dbReference>
<keyword evidence="1" id="KW-0449">Lipoprotein</keyword>
<dbReference type="InterPro" id="IPR021308">
    <property type="entry name" value="GfcB"/>
</dbReference>
<dbReference type="InterPro" id="IPR023373">
    <property type="entry name" value="YmcC_sf"/>
</dbReference>
<accession>A0A1I1EHD0</accession>
<organism evidence="1 2">
    <name type="scientific">Tropicimonas isoalkanivorans</name>
    <dbReference type="NCBI Taxonomy" id="441112"/>
    <lineage>
        <taxon>Bacteria</taxon>
        <taxon>Pseudomonadati</taxon>
        <taxon>Pseudomonadota</taxon>
        <taxon>Alphaproteobacteria</taxon>
        <taxon>Rhodobacterales</taxon>
        <taxon>Roseobacteraceae</taxon>
        <taxon>Tropicimonas</taxon>
    </lineage>
</organism>
<dbReference type="RefSeq" id="WP_093359344.1">
    <property type="nucleotide sequence ID" value="NZ_FOLG01000001.1"/>
</dbReference>